<feature type="transmembrane region" description="Helical" evidence="1">
    <location>
        <begin position="160"/>
        <end position="178"/>
    </location>
</feature>
<feature type="transmembrane region" description="Helical" evidence="1">
    <location>
        <begin position="97"/>
        <end position="120"/>
    </location>
</feature>
<dbReference type="InterPro" id="IPR011701">
    <property type="entry name" value="MFS"/>
</dbReference>
<dbReference type="Gene3D" id="1.20.1250.20">
    <property type="entry name" value="MFS general substrate transporter like domains"/>
    <property type="match status" value="2"/>
</dbReference>
<keyword evidence="1" id="KW-0812">Transmembrane</keyword>
<feature type="transmembrane region" description="Helical" evidence="1">
    <location>
        <begin position="12"/>
        <end position="30"/>
    </location>
</feature>
<reference evidence="2 3" key="1">
    <citation type="journal article" date="2016" name="Nat. Commun.">
        <title>Thousands of microbial genomes shed light on interconnected biogeochemical processes in an aquifer system.</title>
        <authorList>
            <person name="Anantharaman K."/>
            <person name="Brown C.T."/>
            <person name="Hug L.A."/>
            <person name="Sharon I."/>
            <person name="Castelle C.J."/>
            <person name="Probst A.J."/>
            <person name="Thomas B.C."/>
            <person name="Singh A."/>
            <person name="Wilkins M.J."/>
            <person name="Karaoz U."/>
            <person name="Brodie E.L."/>
            <person name="Williams K.H."/>
            <person name="Hubbard S.S."/>
            <person name="Banfield J.F."/>
        </authorList>
    </citation>
    <scope>NUCLEOTIDE SEQUENCE [LARGE SCALE GENOMIC DNA]</scope>
</reference>
<dbReference type="GO" id="GO:0022857">
    <property type="term" value="F:transmembrane transporter activity"/>
    <property type="evidence" value="ECO:0007669"/>
    <property type="project" value="InterPro"/>
</dbReference>
<feature type="transmembrane region" description="Helical" evidence="1">
    <location>
        <begin position="344"/>
        <end position="377"/>
    </location>
</feature>
<dbReference type="InterPro" id="IPR036259">
    <property type="entry name" value="MFS_trans_sf"/>
</dbReference>
<dbReference type="PANTHER" id="PTHR23526:SF4">
    <property type="entry name" value="INTEGRAL MEMBRANE TRANSPORT PROTEIN"/>
    <property type="match status" value="1"/>
</dbReference>
<keyword evidence="1" id="KW-0472">Membrane</keyword>
<dbReference type="Pfam" id="PF07690">
    <property type="entry name" value="MFS_1"/>
    <property type="match status" value="1"/>
</dbReference>
<sequence length="387" mass="44106">MENERKRHRIFTMYLLAFLLTLHAALPVYINSSFLSTITGEKYVGLIYILCSILTIFALTKMSVVLKAIGNYTAVLSLLALETACLIIMAFSEAKVAVIAAFILNFIAIVVIGLTIDIFLESDSSSKKVGRIRGMFLTSANAAWIIAPAISSFILSDSEYSKIFLAAALLSFPVFFLIHHNLKDFKDPPYQKIAFFQTLREVWRDKNILGIFMINFLLQFFFTWMVIYTPIYLHQYIGFSWREIGIIFSIMLLPFVILEIPLGRLADTRYGEKEMLAIGFIVMAVSTGLVSFIPVKDMALWIVLLFLTRVGASTVEVMSETYFFKKIDPDKVHIMSAFRMLRPLSYTISPIAAMILLFFIPLQYLFIPLAFLLFYGVRYSLTLEDTR</sequence>
<feature type="transmembrane region" description="Helical" evidence="1">
    <location>
        <begin position="275"/>
        <end position="293"/>
    </location>
</feature>
<dbReference type="PANTHER" id="PTHR23526">
    <property type="entry name" value="INTEGRAL MEMBRANE TRANSPORT PROTEIN-RELATED"/>
    <property type="match status" value="1"/>
</dbReference>
<protein>
    <recommendedName>
        <fullName evidence="4">Major facilitator superfamily (MFS) profile domain-containing protein</fullName>
    </recommendedName>
</protein>
<evidence type="ECO:0000256" key="1">
    <source>
        <dbReference type="SAM" id="Phobius"/>
    </source>
</evidence>
<feature type="transmembrane region" description="Helical" evidence="1">
    <location>
        <begin position="299"/>
        <end position="323"/>
    </location>
</feature>
<dbReference type="Proteomes" id="UP000177943">
    <property type="component" value="Unassembled WGS sequence"/>
</dbReference>
<dbReference type="AlphaFoldDB" id="A0A1G2MTM5"/>
<gene>
    <name evidence="2" type="ORF">A3D56_02040</name>
</gene>
<feature type="transmembrane region" description="Helical" evidence="1">
    <location>
        <begin position="72"/>
        <end position="91"/>
    </location>
</feature>
<comment type="caution">
    <text evidence="2">The sequence shown here is derived from an EMBL/GenBank/DDBJ whole genome shotgun (WGS) entry which is preliminary data.</text>
</comment>
<dbReference type="EMBL" id="MHRP01000020">
    <property type="protein sequence ID" value="OHA27216.1"/>
    <property type="molecule type" value="Genomic_DNA"/>
</dbReference>
<evidence type="ECO:0000313" key="2">
    <source>
        <dbReference type="EMBL" id="OHA27216.1"/>
    </source>
</evidence>
<evidence type="ECO:0000313" key="3">
    <source>
        <dbReference type="Proteomes" id="UP000177943"/>
    </source>
</evidence>
<dbReference type="InterPro" id="IPR052528">
    <property type="entry name" value="Sugar_transport-like"/>
</dbReference>
<proteinExistence type="predicted"/>
<evidence type="ECO:0008006" key="4">
    <source>
        <dbReference type="Google" id="ProtNLM"/>
    </source>
</evidence>
<feature type="transmembrane region" description="Helical" evidence="1">
    <location>
        <begin position="42"/>
        <end position="60"/>
    </location>
</feature>
<accession>A0A1G2MTM5</accession>
<feature type="transmembrane region" description="Helical" evidence="1">
    <location>
        <begin position="208"/>
        <end position="232"/>
    </location>
</feature>
<keyword evidence="1" id="KW-1133">Transmembrane helix</keyword>
<dbReference type="SUPFAM" id="SSF103473">
    <property type="entry name" value="MFS general substrate transporter"/>
    <property type="match status" value="1"/>
</dbReference>
<feature type="transmembrane region" description="Helical" evidence="1">
    <location>
        <begin position="132"/>
        <end position="154"/>
    </location>
</feature>
<feature type="transmembrane region" description="Helical" evidence="1">
    <location>
        <begin position="244"/>
        <end position="263"/>
    </location>
</feature>
<name>A0A1G2MTM5_9BACT</name>
<organism evidence="2 3">
    <name type="scientific">Candidatus Taylorbacteria bacterium RIFCSPHIGHO2_02_FULL_45_35</name>
    <dbReference type="NCBI Taxonomy" id="1802311"/>
    <lineage>
        <taxon>Bacteria</taxon>
        <taxon>Candidatus Tayloriibacteriota</taxon>
    </lineage>
</organism>